<reference evidence="2" key="1">
    <citation type="submission" date="2020-10" db="EMBL/GenBank/DDBJ databases">
        <authorList>
            <person name="Gilroy R."/>
        </authorList>
    </citation>
    <scope>NUCLEOTIDE SEQUENCE</scope>
    <source>
        <strain evidence="2">ChiSjej1B19-7085</strain>
    </source>
</reference>
<feature type="transmembrane region" description="Helical" evidence="1">
    <location>
        <begin position="51"/>
        <end position="71"/>
    </location>
</feature>
<dbReference type="EMBL" id="DVHF01000075">
    <property type="protein sequence ID" value="HIR57289.1"/>
    <property type="molecule type" value="Genomic_DNA"/>
</dbReference>
<accession>A0A9D1DR18</accession>
<reference evidence="2" key="2">
    <citation type="journal article" date="2021" name="PeerJ">
        <title>Extensive microbial diversity within the chicken gut microbiome revealed by metagenomics and culture.</title>
        <authorList>
            <person name="Gilroy R."/>
            <person name="Ravi A."/>
            <person name="Getino M."/>
            <person name="Pursley I."/>
            <person name="Horton D.L."/>
            <person name="Alikhan N.F."/>
            <person name="Baker D."/>
            <person name="Gharbi K."/>
            <person name="Hall N."/>
            <person name="Watson M."/>
            <person name="Adriaenssens E.M."/>
            <person name="Foster-Nyarko E."/>
            <person name="Jarju S."/>
            <person name="Secka A."/>
            <person name="Antonio M."/>
            <person name="Oren A."/>
            <person name="Chaudhuri R.R."/>
            <person name="La Ragione R."/>
            <person name="Hildebrand F."/>
            <person name="Pallen M.J."/>
        </authorList>
    </citation>
    <scope>NUCLEOTIDE SEQUENCE</scope>
    <source>
        <strain evidence="2">ChiSjej1B19-7085</strain>
    </source>
</reference>
<dbReference type="AlphaFoldDB" id="A0A9D1DR18"/>
<keyword evidence="1" id="KW-1133">Transmembrane helix</keyword>
<organism evidence="2 3">
    <name type="scientific">Candidatus Gallacutalibacter pullicola</name>
    <dbReference type="NCBI Taxonomy" id="2840830"/>
    <lineage>
        <taxon>Bacteria</taxon>
        <taxon>Bacillati</taxon>
        <taxon>Bacillota</taxon>
        <taxon>Clostridia</taxon>
        <taxon>Eubacteriales</taxon>
        <taxon>Candidatus Gallacutalibacter</taxon>
    </lineage>
</organism>
<dbReference type="Proteomes" id="UP000886785">
    <property type="component" value="Unassembled WGS sequence"/>
</dbReference>
<keyword evidence="1" id="KW-0812">Transmembrane</keyword>
<evidence type="ECO:0000313" key="3">
    <source>
        <dbReference type="Proteomes" id="UP000886785"/>
    </source>
</evidence>
<sequence length="100" mass="11490">MSLNSSSIIILVIFFAVFFLSLALIVWMLVSVMRQGDERRRLIISKACTNTFLVMIGYLILCTIEQLFIFGGGINPFIMLFILSIIYAVELFYYKRKYGG</sequence>
<gene>
    <name evidence="2" type="ORF">IAA54_06445</name>
</gene>
<proteinExistence type="predicted"/>
<comment type="caution">
    <text evidence="2">The sequence shown here is derived from an EMBL/GenBank/DDBJ whole genome shotgun (WGS) entry which is preliminary data.</text>
</comment>
<name>A0A9D1DR18_9FIRM</name>
<evidence type="ECO:0000256" key="1">
    <source>
        <dbReference type="SAM" id="Phobius"/>
    </source>
</evidence>
<evidence type="ECO:0000313" key="2">
    <source>
        <dbReference type="EMBL" id="HIR57289.1"/>
    </source>
</evidence>
<feature type="transmembrane region" description="Helical" evidence="1">
    <location>
        <begin position="6"/>
        <end position="30"/>
    </location>
</feature>
<keyword evidence="1" id="KW-0472">Membrane</keyword>
<protein>
    <submittedName>
        <fullName evidence="2">Uncharacterized protein</fullName>
    </submittedName>
</protein>
<feature type="transmembrane region" description="Helical" evidence="1">
    <location>
        <begin position="77"/>
        <end position="94"/>
    </location>
</feature>